<proteinExistence type="predicted"/>
<evidence type="ECO:0000313" key="3">
    <source>
        <dbReference type="WBParaSite" id="MBELARI_LOCUS5440.1"/>
    </source>
</evidence>
<dbReference type="Proteomes" id="UP000887575">
    <property type="component" value="Unassembled WGS sequence"/>
</dbReference>
<feature type="compositionally biased region" description="Low complexity" evidence="1">
    <location>
        <begin position="147"/>
        <end position="157"/>
    </location>
</feature>
<feature type="region of interest" description="Disordered" evidence="1">
    <location>
        <begin position="117"/>
        <end position="316"/>
    </location>
</feature>
<feature type="compositionally biased region" description="Low complexity" evidence="1">
    <location>
        <begin position="264"/>
        <end position="274"/>
    </location>
</feature>
<name>A0AAF3FF46_9BILA</name>
<keyword evidence="2" id="KW-1185">Reference proteome</keyword>
<sequence>MERVGLLTMGDYGIRHDDIKYFKMDSIIRGRGPDRLKYLDLEGRWVLSGRKSIPFISQAFRHLENLNDATLPFRDIKEEPLNAIGMIGWTRSSVEPVEQPKVEKKLPRFEKPPVFVAEEIPPSPREPLPHRSYGYGPAHEKRRLSVSSARSRSASPRPESPYPEYDKYAKYQRKDSISSLGGGRPIEEGYHSGAPSPQPYTEEEGWLPPHRTQGLSPRPTSRTRKYYDNEYDPTYIQKANKKNDGLSVNTKISGQVGHKYRPTSSLDSMGSSGSEQNSPTDGGHGLAKGRDEVVMIQYEMRAQGQRPQRMTTHRAH</sequence>
<feature type="compositionally biased region" description="Basic and acidic residues" evidence="1">
    <location>
        <begin position="164"/>
        <end position="176"/>
    </location>
</feature>
<organism evidence="2 3">
    <name type="scientific">Mesorhabditis belari</name>
    <dbReference type="NCBI Taxonomy" id="2138241"/>
    <lineage>
        <taxon>Eukaryota</taxon>
        <taxon>Metazoa</taxon>
        <taxon>Ecdysozoa</taxon>
        <taxon>Nematoda</taxon>
        <taxon>Chromadorea</taxon>
        <taxon>Rhabditida</taxon>
        <taxon>Rhabditina</taxon>
        <taxon>Rhabditomorpha</taxon>
        <taxon>Rhabditoidea</taxon>
        <taxon>Rhabditidae</taxon>
        <taxon>Mesorhabditinae</taxon>
        <taxon>Mesorhabditis</taxon>
    </lineage>
</organism>
<reference evidence="3" key="1">
    <citation type="submission" date="2024-02" db="UniProtKB">
        <authorList>
            <consortium name="WormBaseParasite"/>
        </authorList>
    </citation>
    <scope>IDENTIFICATION</scope>
</reference>
<evidence type="ECO:0000256" key="1">
    <source>
        <dbReference type="SAM" id="MobiDB-lite"/>
    </source>
</evidence>
<evidence type="ECO:0000313" key="2">
    <source>
        <dbReference type="Proteomes" id="UP000887575"/>
    </source>
</evidence>
<protein>
    <submittedName>
        <fullName evidence="3">Uncharacterized protein</fullName>
    </submittedName>
</protein>
<dbReference type="WBParaSite" id="MBELARI_LOCUS5440.1">
    <property type="protein sequence ID" value="MBELARI_LOCUS5440.1"/>
    <property type="gene ID" value="MBELARI_LOCUS5440"/>
</dbReference>
<accession>A0AAF3FF46</accession>
<dbReference type="AlphaFoldDB" id="A0AAF3FF46"/>